<feature type="region of interest" description="Disordered" evidence="1">
    <location>
        <begin position="63"/>
        <end position="140"/>
    </location>
</feature>
<accession>A0ABR0KHL4</accession>
<feature type="domain" description="RNA polymerase sigma factor 70 region 4 type 2" evidence="2">
    <location>
        <begin position="141"/>
        <end position="178"/>
    </location>
</feature>
<protein>
    <recommendedName>
        <fullName evidence="2">RNA polymerase sigma factor 70 region 4 type 2 domain-containing protein</fullName>
    </recommendedName>
</protein>
<dbReference type="EMBL" id="JAVRRG010000023">
    <property type="protein sequence ID" value="KAK5096280.1"/>
    <property type="molecule type" value="Genomic_DNA"/>
</dbReference>
<feature type="compositionally biased region" description="Basic and acidic residues" evidence="1">
    <location>
        <begin position="293"/>
        <end position="316"/>
    </location>
</feature>
<evidence type="ECO:0000256" key="1">
    <source>
        <dbReference type="SAM" id="MobiDB-lite"/>
    </source>
</evidence>
<feature type="compositionally biased region" description="Low complexity" evidence="1">
    <location>
        <begin position="86"/>
        <end position="96"/>
    </location>
</feature>
<feature type="compositionally biased region" description="Polar residues" evidence="1">
    <location>
        <begin position="97"/>
        <end position="108"/>
    </location>
</feature>
<organism evidence="3 4">
    <name type="scientific">Lithohypha guttulata</name>
    <dbReference type="NCBI Taxonomy" id="1690604"/>
    <lineage>
        <taxon>Eukaryota</taxon>
        <taxon>Fungi</taxon>
        <taxon>Dikarya</taxon>
        <taxon>Ascomycota</taxon>
        <taxon>Pezizomycotina</taxon>
        <taxon>Eurotiomycetes</taxon>
        <taxon>Chaetothyriomycetidae</taxon>
        <taxon>Chaetothyriales</taxon>
        <taxon>Trichomeriaceae</taxon>
        <taxon>Lithohypha</taxon>
    </lineage>
</organism>
<comment type="caution">
    <text evidence="3">The sequence shown here is derived from an EMBL/GenBank/DDBJ whole genome shotgun (WGS) entry which is preliminary data.</text>
</comment>
<dbReference type="SUPFAM" id="SSF88659">
    <property type="entry name" value="Sigma3 and sigma4 domains of RNA polymerase sigma factors"/>
    <property type="match status" value="1"/>
</dbReference>
<evidence type="ECO:0000259" key="2">
    <source>
        <dbReference type="Pfam" id="PF08281"/>
    </source>
</evidence>
<keyword evidence="4" id="KW-1185">Reference proteome</keyword>
<evidence type="ECO:0000313" key="3">
    <source>
        <dbReference type="EMBL" id="KAK5096280.1"/>
    </source>
</evidence>
<proteinExistence type="predicted"/>
<dbReference type="Proteomes" id="UP001345013">
    <property type="component" value="Unassembled WGS sequence"/>
</dbReference>
<gene>
    <name evidence="3" type="ORF">LTR24_002686</name>
</gene>
<feature type="compositionally biased region" description="Acidic residues" evidence="1">
    <location>
        <begin position="317"/>
        <end position="327"/>
    </location>
</feature>
<dbReference type="Pfam" id="PF08281">
    <property type="entry name" value="Sigma70_r4_2"/>
    <property type="match status" value="1"/>
</dbReference>
<reference evidence="3 4" key="1">
    <citation type="submission" date="2023-08" db="EMBL/GenBank/DDBJ databases">
        <title>Black Yeasts Isolated from many extreme environments.</title>
        <authorList>
            <person name="Coleine C."/>
            <person name="Stajich J.E."/>
            <person name="Selbmann L."/>
        </authorList>
    </citation>
    <scope>NUCLEOTIDE SEQUENCE [LARGE SCALE GENOMIC DNA]</scope>
    <source>
        <strain evidence="3 4">CCFEE 5885</strain>
    </source>
</reference>
<dbReference type="InterPro" id="IPR013249">
    <property type="entry name" value="RNA_pol_sigma70_r4_t2"/>
</dbReference>
<dbReference type="InterPro" id="IPR013324">
    <property type="entry name" value="RNA_pol_sigma_r3/r4-like"/>
</dbReference>
<name>A0ABR0KHL4_9EURO</name>
<sequence>MKPPHGAGFGYPGLISALFRSTDKSVPSIEGHEAIDKASSDGEQVTGVCQERAIRAPRDLVLDLSRREPHPGTATDLSPWALNTYSRESPSSEVSSNATITAPLQPNHATDARNKTAGEPEFENPDDKQQRTGNKRLTRDQRRDILLMRRLGHKYEDIAKFLGVTQAAVQYTINRGRASPEHHNAGRKKLDRAEVPRHANGRKIRSDAIVELAFVAMFARPDINRQTQLPQLETYPRRMLSSPLLLLVISDLILENTCEMSIEREHSPIRAIVANPFHNSANQVNETLNSVKTEPEPEDGSHHPKIKQEPDIKQEPEPEPQQEEQVDMLEAAPAAARNVWIVVDLDFNRSDIGHLPATCQVLGVYRTVEGANTFAISFARFLILDPIAIQMGIQPHITVRNDYSVSVRVHDPVTGTLRDLIEVHAHGVS</sequence>
<evidence type="ECO:0000313" key="4">
    <source>
        <dbReference type="Proteomes" id="UP001345013"/>
    </source>
</evidence>
<feature type="region of interest" description="Disordered" evidence="1">
    <location>
        <begin position="290"/>
        <end position="327"/>
    </location>
</feature>